<evidence type="ECO:0000313" key="2">
    <source>
        <dbReference type="EMBL" id="EJT74827.1"/>
    </source>
</evidence>
<sequence length="237" mass="25709">MKTAVFALIATTLAGTSQALVVQRADEATPLPIGPLKWRGPEGSDLEDINTKIGADHPGLSLFDGSMNFTSASSTLGAVPNEGDKFVNIDAELEARASLEARNDRYSTNCNQHRYGGVAVWDIDSGIRHLRSVSRCLVNARQCVRTTCNSYSAIVFCNDNHYDIDMACSHIANMASDGVRDCHWEIYNPLIGGVQRFNHDKAYNVILGNCGNFSPVGSLSKVYSASSWSSMARGKDL</sequence>
<dbReference type="EnsemblFungi" id="EJT74827">
    <property type="protein sequence ID" value="EJT74827"/>
    <property type="gene ID" value="GGTG_08665"/>
</dbReference>
<reference evidence="2" key="3">
    <citation type="submission" date="2010-09" db="EMBL/GenBank/DDBJ databases">
        <title>Annotation of Gaeumannomyces graminis var. tritici R3-111a-1.</title>
        <authorList>
            <consortium name="The Broad Institute Genome Sequencing Platform"/>
            <person name="Ma L.-J."/>
            <person name="Dead R."/>
            <person name="Young S.K."/>
            <person name="Zeng Q."/>
            <person name="Gargeya S."/>
            <person name="Fitzgerald M."/>
            <person name="Haas B."/>
            <person name="Abouelleil A."/>
            <person name="Alvarado L."/>
            <person name="Arachchi H.M."/>
            <person name="Berlin A."/>
            <person name="Brown A."/>
            <person name="Chapman S.B."/>
            <person name="Chen Z."/>
            <person name="Dunbar C."/>
            <person name="Freedman E."/>
            <person name="Gearin G."/>
            <person name="Gellesch M."/>
            <person name="Goldberg J."/>
            <person name="Griggs A."/>
            <person name="Gujja S."/>
            <person name="Heiman D."/>
            <person name="Howarth C."/>
            <person name="Larson L."/>
            <person name="Lui A."/>
            <person name="MacDonald P.J.P."/>
            <person name="Mehta T."/>
            <person name="Montmayeur A."/>
            <person name="Murphy C."/>
            <person name="Neiman D."/>
            <person name="Pearson M."/>
            <person name="Priest M."/>
            <person name="Roberts A."/>
            <person name="Saif S."/>
            <person name="Shea T."/>
            <person name="Shenoy N."/>
            <person name="Sisk P."/>
            <person name="Stolte C."/>
            <person name="Sykes S."/>
            <person name="Yandava C."/>
            <person name="Wortman J."/>
            <person name="Nusbaum C."/>
            <person name="Birren B."/>
        </authorList>
    </citation>
    <scope>NUCLEOTIDE SEQUENCE</scope>
    <source>
        <strain evidence="2">R3-111a-1</strain>
    </source>
</reference>
<reference evidence="2" key="2">
    <citation type="submission" date="2010-07" db="EMBL/GenBank/DDBJ databases">
        <authorList>
            <consortium name="The Broad Institute Genome Sequencing Platform"/>
            <consortium name="Broad Institute Genome Sequencing Center for Infectious Disease"/>
            <person name="Ma L.-J."/>
            <person name="Dead R."/>
            <person name="Young S."/>
            <person name="Zeng Q."/>
            <person name="Koehrsen M."/>
            <person name="Alvarado L."/>
            <person name="Berlin A."/>
            <person name="Chapman S.B."/>
            <person name="Chen Z."/>
            <person name="Freedman E."/>
            <person name="Gellesch M."/>
            <person name="Goldberg J."/>
            <person name="Griggs A."/>
            <person name="Gujja S."/>
            <person name="Heilman E.R."/>
            <person name="Heiman D."/>
            <person name="Hepburn T."/>
            <person name="Howarth C."/>
            <person name="Jen D."/>
            <person name="Larson L."/>
            <person name="Mehta T."/>
            <person name="Neiman D."/>
            <person name="Pearson M."/>
            <person name="Roberts A."/>
            <person name="Saif S."/>
            <person name="Shea T."/>
            <person name="Shenoy N."/>
            <person name="Sisk P."/>
            <person name="Stolte C."/>
            <person name="Sykes S."/>
            <person name="Walk T."/>
            <person name="White J."/>
            <person name="Yandava C."/>
            <person name="Haas B."/>
            <person name="Nusbaum C."/>
            <person name="Birren B."/>
        </authorList>
    </citation>
    <scope>NUCLEOTIDE SEQUENCE</scope>
    <source>
        <strain evidence="2">R3-111a-1</strain>
    </source>
</reference>
<dbReference type="AlphaFoldDB" id="J3P576"/>
<dbReference type="Proteomes" id="UP000006039">
    <property type="component" value="Unassembled WGS sequence"/>
</dbReference>
<name>J3P576_GAET3</name>
<accession>J3P576</accession>
<feature type="chain" id="PRO_5015094931" description="Secreted protein" evidence="1">
    <location>
        <begin position="20"/>
        <end position="237"/>
    </location>
</feature>
<protein>
    <recommendedName>
        <fullName evidence="5">Secreted protein</fullName>
    </recommendedName>
</protein>
<dbReference type="HOGENOM" id="CLU_089018_2_0_1"/>
<keyword evidence="4" id="KW-1185">Reference proteome</keyword>
<dbReference type="eggNOG" id="ENOG502TC65">
    <property type="taxonomic scope" value="Eukaryota"/>
</dbReference>
<dbReference type="RefSeq" id="XP_009224771.1">
    <property type="nucleotide sequence ID" value="XM_009226507.1"/>
</dbReference>
<evidence type="ECO:0000313" key="3">
    <source>
        <dbReference type="EnsemblFungi" id="EJT74827"/>
    </source>
</evidence>
<dbReference type="VEuPathDB" id="FungiDB:GGTG_08665"/>
<evidence type="ECO:0008006" key="5">
    <source>
        <dbReference type="Google" id="ProtNLM"/>
    </source>
</evidence>
<organism evidence="2">
    <name type="scientific">Gaeumannomyces tritici (strain R3-111a-1)</name>
    <name type="common">Wheat and barley take-all root rot fungus</name>
    <name type="synonym">Gaeumannomyces graminis var. tritici</name>
    <dbReference type="NCBI Taxonomy" id="644352"/>
    <lineage>
        <taxon>Eukaryota</taxon>
        <taxon>Fungi</taxon>
        <taxon>Dikarya</taxon>
        <taxon>Ascomycota</taxon>
        <taxon>Pezizomycotina</taxon>
        <taxon>Sordariomycetes</taxon>
        <taxon>Sordariomycetidae</taxon>
        <taxon>Magnaporthales</taxon>
        <taxon>Magnaporthaceae</taxon>
        <taxon>Gaeumannomyces</taxon>
    </lineage>
</organism>
<dbReference type="OrthoDB" id="3552888at2759"/>
<reference evidence="3" key="5">
    <citation type="submission" date="2018-04" db="UniProtKB">
        <authorList>
            <consortium name="EnsemblFungi"/>
        </authorList>
    </citation>
    <scope>IDENTIFICATION</scope>
    <source>
        <strain evidence="3">R3-111a-1</strain>
    </source>
</reference>
<keyword evidence="1" id="KW-0732">Signal</keyword>
<evidence type="ECO:0000256" key="1">
    <source>
        <dbReference type="SAM" id="SignalP"/>
    </source>
</evidence>
<evidence type="ECO:0000313" key="4">
    <source>
        <dbReference type="Proteomes" id="UP000006039"/>
    </source>
</evidence>
<reference evidence="4" key="1">
    <citation type="submission" date="2010-07" db="EMBL/GenBank/DDBJ databases">
        <title>The genome sequence of Gaeumannomyces graminis var. tritici strain R3-111a-1.</title>
        <authorList>
            <consortium name="The Broad Institute Genome Sequencing Platform"/>
            <person name="Ma L.-J."/>
            <person name="Dead R."/>
            <person name="Young S."/>
            <person name="Zeng Q."/>
            <person name="Koehrsen M."/>
            <person name="Alvarado L."/>
            <person name="Berlin A."/>
            <person name="Chapman S.B."/>
            <person name="Chen Z."/>
            <person name="Freedman E."/>
            <person name="Gellesch M."/>
            <person name="Goldberg J."/>
            <person name="Griggs A."/>
            <person name="Gujja S."/>
            <person name="Heilman E.R."/>
            <person name="Heiman D."/>
            <person name="Hepburn T."/>
            <person name="Howarth C."/>
            <person name="Jen D."/>
            <person name="Larson L."/>
            <person name="Mehta T."/>
            <person name="Neiman D."/>
            <person name="Pearson M."/>
            <person name="Roberts A."/>
            <person name="Saif S."/>
            <person name="Shea T."/>
            <person name="Shenoy N."/>
            <person name="Sisk P."/>
            <person name="Stolte C."/>
            <person name="Sykes S."/>
            <person name="Walk T."/>
            <person name="White J."/>
            <person name="Yandava C."/>
            <person name="Haas B."/>
            <person name="Nusbaum C."/>
            <person name="Birren B."/>
        </authorList>
    </citation>
    <scope>NUCLEOTIDE SEQUENCE [LARGE SCALE GENOMIC DNA]</scope>
    <source>
        <strain evidence="4">R3-111a-1</strain>
    </source>
</reference>
<proteinExistence type="predicted"/>
<gene>
    <name evidence="3" type="primary">20349123</name>
    <name evidence="2" type="ORF">GGTG_08665</name>
</gene>
<reference evidence="3" key="4">
    <citation type="journal article" date="2015" name="G3 (Bethesda)">
        <title>Genome sequences of three phytopathogenic species of the Magnaporthaceae family of fungi.</title>
        <authorList>
            <person name="Okagaki L.H."/>
            <person name="Nunes C.C."/>
            <person name="Sailsbery J."/>
            <person name="Clay B."/>
            <person name="Brown D."/>
            <person name="John T."/>
            <person name="Oh Y."/>
            <person name="Young N."/>
            <person name="Fitzgerald M."/>
            <person name="Haas B.J."/>
            <person name="Zeng Q."/>
            <person name="Young S."/>
            <person name="Adiconis X."/>
            <person name="Fan L."/>
            <person name="Levin J.Z."/>
            <person name="Mitchell T.K."/>
            <person name="Okubara P.A."/>
            <person name="Farman M.L."/>
            <person name="Kohn L.M."/>
            <person name="Birren B."/>
            <person name="Ma L.-J."/>
            <person name="Dean R.A."/>
        </authorList>
    </citation>
    <scope>NUCLEOTIDE SEQUENCE</scope>
    <source>
        <strain evidence="3">R3-111a-1</strain>
    </source>
</reference>
<feature type="signal peptide" evidence="1">
    <location>
        <begin position="1"/>
        <end position="19"/>
    </location>
</feature>
<dbReference type="GeneID" id="20349123"/>
<dbReference type="STRING" id="644352.J3P576"/>
<dbReference type="EMBL" id="GL385398">
    <property type="protein sequence ID" value="EJT74827.1"/>
    <property type="molecule type" value="Genomic_DNA"/>
</dbReference>